<gene>
    <name evidence="2" type="ORF">E2C01_085616</name>
</gene>
<keyword evidence="3" id="KW-1185">Reference proteome</keyword>
<accession>A0A5B7J1I0</accession>
<protein>
    <submittedName>
        <fullName evidence="2">Uncharacterized protein</fullName>
    </submittedName>
</protein>
<name>A0A5B7J1I0_PORTR</name>
<keyword evidence="1" id="KW-0812">Transmembrane</keyword>
<keyword evidence="1" id="KW-1133">Transmembrane helix</keyword>
<evidence type="ECO:0000313" key="3">
    <source>
        <dbReference type="Proteomes" id="UP000324222"/>
    </source>
</evidence>
<keyword evidence="1" id="KW-0472">Membrane</keyword>
<evidence type="ECO:0000256" key="1">
    <source>
        <dbReference type="SAM" id="Phobius"/>
    </source>
</evidence>
<sequence>MLVRNFHVLFTFILLLIINIIATMHCYLGIIVTSTAQADFTLPTSHVRLEKACVISDVTPLAGKVGATLPFHGRMLRSSDQFSQ</sequence>
<evidence type="ECO:0000313" key="2">
    <source>
        <dbReference type="EMBL" id="MPC90620.1"/>
    </source>
</evidence>
<feature type="transmembrane region" description="Helical" evidence="1">
    <location>
        <begin position="6"/>
        <end position="28"/>
    </location>
</feature>
<reference evidence="2 3" key="1">
    <citation type="submission" date="2019-05" db="EMBL/GenBank/DDBJ databases">
        <title>Another draft genome of Portunus trituberculatus and its Hox gene families provides insights of decapod evolution.</title>
        <authorList>
            <person name="Jeong J.-H."/>
            <person name="Song I."/>
            <person name="Kim S."/>
            <person name="Choi T."/>
            <person name="Kim D."/>
            <person name="Ryu S."/>
            <person name="Kim W."/>
        </authorList>
    </citation>
    <scope>NUCLEOTIDE SEQUENCE [LARGE SCALE GENOMIC DNA]</scope>
    <source>
        <tissue evidence="2">Muscle</tissue>
    </source>
</reference>
<organism evidence="2 3">
    <name type="scientific">Portunus trituberculatus</name>
    <name type="common">Swimming crab</name>
    <name type="synonym">Neptunus trituberculatus</name>
    <dbReference type="NCBI Taxonomy" id="210409"/>
    <lineage>
        <taxon>Eukaryota</taxon>
        <taxon>Metazoa</taxon>
        <taxon>Ecdysozoa</taxon>
        <taxon>Arthropoda</taxon>
        <taxon>Crustacea</taxon>
        <taxon>Multicrustacea</taxon>
        <taxon>Malacostraca</taxon>
        <taxon>Eumalacostraca</taxon>
        <taxon>Eucarida</taxon>
        <taxon>Decapoda</taxon>
        <taxon>Pleocyemata</taxon>
        <taxon>Brachyura</taxon>
        <taxon>Eubrachyura</taxon>
        <taxon>Portunoidea</taxon>
        <taxon>Portunidae</taxon>
        <taxon>Portuninae</taxon>
        <taxon>Portunus</taxon>
    </lineage>
</organism>
<proteinExistence type="predicted"/>
<dbReference type="Proteomes" id="UP000324222">
    <property type="component" value="Unassembled WGS sequence"/>
</dbReference>
<dbReference type="EMBL" id="VSRR010085044">
    <property type="protein sequence ID" value="MPC90620.1"/>
    <property type="molecule type" value="Genomic_DNA"/>
</dbReference>
<dbReference type="AlphaFoldDB" id="A0A5B7J1I0"/>
<comment type="caution">
    <text evidence="2">The sequence shown here is derived from an EMBL/GenBank/DDBJ whole genome shotgun (WGS) entry which is preliminary data.</text>
</comment>